<evidence type="ECO:0000313" key="1">
    <source>
        <dbReference type="EMBL" id="KAG9474626.1"/>
    </source>
</evidence>
<organism evidence="1 2">
    <name type="scientific">Eleutherodactylus coqui</name>
    <name type="common">Puerto Rican coqui</name>
    <dbReference type="NCBI Taxonomy" id="57060"/>
    <lineage>
        <taxon>Eukaryota</taxon>
        <taxon>Metazoa</taxon>
        <taxon>Chordata</taxon>
        <taxon>Craniata</taxon>
        <taxon>Vertebrata</taxon>
        <taxon>Euteleostomi</taxon>
        <taxon>Amphibia</taxon>
        <taxon>Batrachia</taxon>
        <taxon>Anura</taxon>
        <taxon>Neobatrachia</taxon>
        <taxon>Hyloidea</taxon>
        <taxon>Eleutherodactylidae</taxon>
        <taxon>Eleutherodactylinae</taxon>
        <taxon>Eleutherodactylus</taxon>
        <taxon>Eleutherodactylus</taxon>
    </lineage>
</organism>
<comment type="caution">
    <text evidence="1">The sequence shown here is derived from an EMBL/GenBank/DDBJ whole genome shotgun (WGS) entry which is preliminary data.</text>
</comment>
<name>A0A8J6ETQ2_ELECQ</name>
<dbReference type="Proteomes" id="UP000770717">
    <property type="component" value="Unassembled WGS sequence"/>
</dbReference>
<dbReference type="AlphaFoldDB" id="A0A8J6ETQ2"/>
<proteinExistence type="predicted"/>
<gene>
    <name evidence="1" type="ORF">GDO78_004759</name>
</gene>
<keyword evidence="2" id="KW-1185">Reference proteome</keyword>
<reference evidence="1" key="1">
    <citation type="thesis" date="2020" institute="ProQuest LLC" country="789 East Eisenhower Parkway, Ann Arbor, MI, USA">
        <title>Comparative Genomics and Chromosome Evolution.</title>
        <authorList>
            <person name="Mudd A.B."/>
        </authorList>
    </citation>
    <scope>NUCLEOTIDE SEQUENCE</scope>
    <source>
        <strain evidence="1">HN-11 Male</strain>
        <tissue evidence="1">Kidney and liver</tissue>
    </source>
</reference>
<evidence type="ECO:0000313" key="2">
    <source>
        <dbReference type="Proteomes" id="UP000770717"/>
    </source>
</evidence>
<sequence>MWCNMKRRKTVNVYRRTSKATGMFSALDGLSCYRQMGRILQAHIYHQASGRSWGILEKPMQFLVDFIPHDDSKEAYIYITPPVALSLLSKLLTAVRSTPSHKYSIL</sequence>
<protein>
    <submittedName>
        <fullName evidence="1">Uncharacterized protein</fullName>
    </submittedName>
</protein>
<dbReference type="EMBL" id="WNTK01000013">
    <property type="protein sequence ID" value="KAG9474626.1"/>
    <property type="molecule type" value="Genomic_DNA"/>
</dbReference>
<accession>A0A8J6ETQ2</accession>